<keyword evidence="17" id="KW-1185">Reference proteome</keyword>
<feature type="domain" description="MPN" evidence="15">
    <location>
        <begin position="57"/>
        <end position="194"/>
    </location>
</feature>
<feature type="compositionally biased region" description="Basic and acidic residues" evidence="14">
    <location>
        <begin position="195"/>
        <end position="212"/>
    </location>
</feature>
<evidence type="ECO:0000313" key="16">
    <source>
        <dbReference type="EMBL" id="CAH2354185.1"/>
    </source>
</evidence>
<keyword evidence="11" id="KW-0862">Zinc</keyword>
<evidence type="ECO:0000256" key="1">
    <source>
        <dbReference type="ARBA" id="ARBA00004123"/>
    </source>
</evidence>
<reference evidence="16" key="1">
    <citation type="submission" date="2022-03" db="EMBL/GenBank/DDBJ databases">
        <authorList>
            <person name="Legras J.-L."/>
            <person name="Devillers H."/>
            <person name="Grondin C."/>
        </authorList>
    </citation>
    <scope>NUCLEOTIDE SEQUENCE</scope>
    <source>
        <strain evidence="16">CLIB 1423</strain>
    </source>
</reference>
<proteinExistence type="inferred from homology"/>
<dbReference type="OrthoDB" id="605656at2759"/>
<protein>
    <recommendedName>
        <fullName evidence="5">COP9 signalosome complex subunit 5</fullName>
    </recommendedName>
</protein>
<dbReference type="GO" id="GO:0006508">
    <property type="term" value="P:proteolysis"/>
    <property type="evidence" value="ECO:0007669"/>
    <property type="project" value="UniProtKB-KW"/>
</dbReference>
<evidence type="ECO:0000256" key="5">
    <source>
        <dbReference type="ARBA" id="ARBA00014880"/>
    </source>
</evidence>
<evidence type="ECO:0000256" key="11">
    <source>
        <dbReference type="ARBA" id="ARBA00022833"/>
    </source>
</evidence>
<evidence type="ECO:0000313" key="17">
    <source>
        <dbReference type="Proteomes" id="UP000837801"/>
    </source>
</evidence>
<dbReference type="CDD" id="cd08069">
    <property type="entry name" value="MPN_RPN11_CSN5"/>
    <property type="match status" value="1"/>
</dbReference>
<evidence type="ECO:0000256" key="10">
    <source>
        <dbReference type="ARBA" id="ARBA00022801"/>
    </source>
</evidence>
<keyword evidence="8" id="KW-0479">Metal-binding</keyword>
<organism evidence="16 17">
    <name type="scientific">[Candida] railenensis</name>
    <dbReference type="NCBI Taxonomy" id="45579"/>
    <lineage>
        <taxon>Eukaryota</taxon>
        <taxon>Fungi</taxon>
        <taxon>Dikarya</taxon>
        <taxon>Ascomycota</taxon>
        <taxon>Saccharomycotina</taxon>
        <taxon>Pichiomycetes</taxon>
        <taxon>Debaryomycetaceae</taxon>
        <taxon>Kurtzmaniella</taxon>
    </lineage>
</organism>
<keyword evidence="12" id="KW-0482">Metalloprotease</keyword>
<evidence type="ECO:0000256" key="7">
    <source>
        <dbReference type="ARBA" id="ARBA00022670"/>
    </source>
</evidence>
<comment type="subcellular location">
    <subcellularLocation>
        <location evidence="2">Cytoplasm</location>
    </subcellularLocation>
    <subcellularLocation>
        <location evidence="1">Nucleus</location>
    </subcellularLocation>
</comment>
<keyword evidence="6" id="KW-0963">Cytoplasm</keyword>
<evidence type="ECO:0000256" key="3">
    <source>
        <dbReference type="ARBA" id="ARBA00006008"/>
    </source>
</evidence>
<evidence type="ECO:0000256" key="2">
    <source>
        <dbReference type="ARBA" id="ARBA00004496"/>
    </source>
</evidence>
<evidence type="ECO:0000256" key="13">
    <source>
        <dbReference type="ARBA" id="ARBA00023242"/>
    </source>
</evidence>
<dbReference type="InterPro" id="IPR000555">
    <property type="entry name" value="JAMM/MPN+_dom"/>
</dbReference>
<feature type="region of interest" description="Disordered" evidence="14">
    <location>
        <begin position="444"/>
        <end position="473"/>
    </location>
</feature>
<evidence type="ECO:0000256" key="9">
    <source>
        <dbReference type="ARBA" id="ARBA00022790"/>
    </source>
</evidence>
<feature type="compositionally biased region" description="Polar residues" evidence="14">
    <location>
        <begin position="458"/>
        <end position="472"/>
    </location>
</feature>
<dbReference type="SUPFAM" id="SSF102712">
    <property type="entry name" value="JAB1/MPN domain"/>
    <property type="match status" value="1"/>
</dbReference>
<feature type="region of interest" description="Disordered" evidence="14">
    <location>
        <begin position="322"/>
        <end position="411"/>
    </location>
</feature>
<dbReference type="SMART" id="SM00232">
    <property type="entry name" value="JAB_MPN"/>
    <property type="match status" value="1"/>
</dbReference>
<dbReference type="FunFam" id="3.40.140.10:FF:000203">
    <property type="entry name" value="COP9 signalosome complex subunit 5"/>
    <property type="match status" value="1"/>
</dbReference>
<accession>A0A9P0QRI2</accession>
<evidence type="ECO:0000256" key="14">
    <source>
        <dbReference type="SAM" id="MobiDB-lite"/>
    </source>
</evidence>
<comment type="similarity">
    <text evidence="3">Belongs to the peptidase M67A family. CSN5 subfamily.</text>
</comment>
<evidence type="ECO:0000256" key="4">
    <source>
        <dbReference type="ARBA" id="ARBA00011098"/>
    </source>
</evidence>
<feature type="compositionally biased region" description="Low complexity" evidence="14">
    <location>
        <begin position="392"/>
        <end position="403"/>
    </location>
</feature>
<dbReference type="EMBL" id="CAKXYY010000015">
    <property type="protein sequence ID" value="CAH2354185.1"/>
    <property type="molecule type" value="Genomic_DNA"/>
</dbReference>
<dbReference type="PROSITE" id="PS50249">
    <property type="entry name" value="MPN"/>
    <property type="match status" value="1"/>
</dbReference>
<evidence type="ECO:0000259" key="15">
    <source>
        <dbReference type="PROSITE" id="PS50249"/>
    </source>
</evidence>
<dbReference type="InterPro" id="IPR037518">
    <property type="entry name" value="MPN"/>
</dbReference>
<name>A0A9P0QRI2_9ASCO</name>
<dbReference type="Pfam" id="PF01398">
    <property type="entry name" value="JAB"/>
    <property type="match status" value="1"/>
</dbReference>
<dbReference type="Gene3D" id="3.40.140.10">
    <property type="entry name" value="Cytidine Deaminase, domain 2"/>
    <property type="match status" value="1"/>
</dbReference>
<dbReference type="PANTHER" id="PTHR10410">
    <property type="entry name" value="EUKARYOTIC TRANSLATION INITIATION FACTOR 3 -RELATED"/>
    <property type="match status" value="1"/>
</dbReference>
<evidence type="ECO:0000256" key="12">
    <source>
        <dbReference type="ARBA" id="ARBA00023049"/>
    </source>
</evidence>
<keyword evidence="9" id="KW-0736">Signalosome</keyword>
<dbReference type="InterPro" id="IPR050242">
    <property type="entry name" value="JAMM_MPN+_peptidase_M67A"/>
</dbReference>
<evidence type="ECO:0000256" key="6">
    <source>
        <dbReference type="ARBA" id="ARBA00022490"/>
    </source>
</evidence>
<evidence type="ECO:0000256" key="8">
    <source>
        <dbReference type="ARBA" id="ARBA00022723"/>
    </source>
</evidence>
<feature type="compositionally biased region" description="Acidic residues" evidence="14">
    <location>
        <begin position="325"/>
        <end position="361"/>
    </location>
</feature>
<dbReference type="GO" id="GO:0008180">
    <property type="term" value="C:COP9 signalosome"/>
    <property type="evidence" value="ECO:0007669"/>
    <property type="project" value="UniProtKB-KW"/>
</dbReference>
<keyword evidence="7" id="KW-0645">Protease</keyword>
<comment type="subunit">
    <text evidence="4">Component of the COP9 signalosome (CSN) complex.</text>
</comment>
<sequence length="520" mass="59256">MEVHTLAEYIVGNDGDRTSDKNLSNEAFADKLYKIDSDPKIMKERPWKKDAKYFKKVYISSLALIKMTLHATSGGSIEIMGMMTGKITEGSIVVMDVYPLPVEGTETRVNAQAEGYEYMVQYLEQSKRVGRNEHIVGWYHSHPGYGCWLSGIDVATQSLNQNFQDPYLAIVVDPLKTKSQGIVDIGAFRTYPENNRNKTRNEGKLDNRKLPKEKRQDFGAHYEDYYSLDVEIFKSKNDRKIIDLLLKKSWRSGLLSISESGREGDESVTKVNEMIEKSRGNLASHQLHVIENTLLKKFERNYEDEMREKLLKNRGNSSIWFNVEDTNEDEDEELSDESDLEVEQDDSATLDVSDIDVDDAMSMDSTNVGPRNKRNDSDIEDDDLDGEHTPQSSSASGSLGAESDFPKSMRLRKIQRRKIGIKYEMGGSRGQLLRKHQHYQQQIKQQNVSRRSQRDLEQNLQGSPSENLSYPQSVRGEHELKDARSRACNEIQALGNQVGLSSIEYLLTLRAQQKIFGADK</sequence>
<keyword evidence="10" id="KW-0378">Hydrolase</keyword>
<dbReference type="GO" id="GO:0008237">
    <property type="term" value="F:metallopeptidase activity"/>
    <property type="evidence" value="ECO:0007669"/>
    <property type="project" value="UniProtKB-KW"/>
</dbReference>
<dbReference type="GO" id="GO:0046872">
    <property type="term" value="F:metal ion binding"/>
    <property type="evidence" value="ECO:0007669"/>
    <property type="project" value="UniProtKB-KW"/>
</dbReference>
<keyword evidence="13" id="KW-0539">Nucleus</keyword>
<dbReference type="GO" id="GO:0005737">
    <property type="term" value="C:cytoplasm"/>
    <property type="evidence" value="ECO:0007669"/>
    <property type="project" value="UniProtKB-SubCell"/>
</dbReference>
<feature type="region of interest" description="Disordered" evidence="14">
    <location>
        <begin position="193"/>
        <end position="212"/>
    </location>
</feature>
<gene>
    <name evidence="16" type="ORF">CLIB1423_15S00496</name>
</gene>
<comment type="caution">
    <text evidence="16">The sequence shown here is derived from an EMBL/GenBank/DDBJ whole genome shotgun (WGS) entry which is preliminary data.</text>
</comment>
<dbReference type="AlphaFoldDB" id="A0A9P0QRI2"/>
<dbReference type="Proteomes" id="UP000837801">
    <property type="component" value="Unassembled WGS sequence"/>
</dbReference>